<evidence type="ECO:0000256" key="6">
    <source>
        <dbReference type="ARBA" id="ARBA00022692"/>
    </source>
</evidence>
<comment type="subcellular location">
    <subcellularLocation>
        <location evidence="2">Membrane</location>
        <topology evidence="2">Multi-pass membrane protein</topology>
    </subcellularLocation>
</comment>
<dbReference type="InterPro" id="IPR003660">
    <property type="entry name" value="HAMP_dom"/>
</dbReference>
<dbReference type="CDD" id="cd00082">
    <property type="entry name" value="HisKA"/>
    <property type="match status" value="1"/>
</dbReference>
<comment type="caution">
    <text evidence="14">The sequence shown here is derived from an EMBL/GenBank/DDBJ whole genome shotgun (WGS) entry which is preliminary data.</text>
</comment>
<keyword evidence="4" id="KW-0597">Phosphoprotein</keyword>
<feature type="transmembrane region" description="Helical" evidence="11">
    <location>
        <begin position="16"/>
        <end position="37"/>
    </location>
</feature>
<keyword evidence="9" id="KW-0902">Two-component regulatory system</keyword>
<dbReference type="AlphaFoldDB" id="A0A7W6FKG5"/>
<feature type="domain" description="HAMP" evidence="13">
    <location>
        <begin position="191"/>
        <end position="244"/>
    </location>
</feature>
<dbReference type="PROSITE" id="PS50109">
    <property type="entry name" value="HIS_KIN"/>
    <property type="match status" value="1"/>
</dbReference>
<keyword evidence="7 14" id="KW-0418">Kinase</keyword>
<dbReference type="Pfam" id="PF02518">
    <property type="entry name" value="HATPase_c"/>
    <property type="match status" value="1"/>
</dbReference>
<evidence type="ECO:0000259" key="12">
    <source>
        <dbReference type="PROSITE" id="PS50109"/>
    </source>
</evidence>
<evidence type="ECO:0000256" key="5">
    <source>
        <dbReference type="ARBA" id="ARBA00022679"/>
    </source>
</evidence>
<evidence type="ECO:0000256" key="11">
    <source>
        <dbReference type="SAM" id="Phobius"/>
    </source>
</evidence>
<accession>A0A7W6FKG5</accession>
<protein>
    <recommendedName>
        <fullName evidence="3">histidine kinase</fullName>
        <ecNumber evidence="3">2.7.13.3</ecNumber>
    </recommendedName>
</protein>
<evidence type="ECO:0000313" key="15">
    <source>
        <dbReference type="Proteomes" id="UP000545490"/>
    </source>
</evidence>
<evidence type="ECO:0000256" key="1">
    <source>
        <dbReference type="ARBA" id="ARBA00000085"/>
    </source>
</evidence>
<dbReference type="PANTHER" id="PTHR45436">
    <property type="entry name" value="SENSOR HISTIDINE KINASE YKOH"/>
    <property type="match status" value="1"/>
</dbReference>
<dbReference type="SUPFAM" id="SSF55874">
    <property type="entry name" value="ATPase domain of HSP90 chaperone/DNA topoisomerase II/histidine kinase"/>
    <property type="match status" value="1"/>
</dbReference>
<dbReference type="InterPro" id="IPR003594">
    <property type="entry name" value="HATPase_dom"/>
</dbReference>
<name>A0A7W6FKG5_9HYPH</name>
<evidence type="ECO:0000256" key="4">
    <source>
        <dbReference type="ARBA" id="ARBA00022553"/>
    </source>
</evidence>
<dbReference type="PROSITE" id="PS50885">
    <property type="entry name" value="HAMP"/>
    <property type="match status" value="1"/>
</dbReference>
<evidence type="ECO:0000313" key="14">
    <source>
        <dbReference type="EMBL" id="MBB3917107.1"/>
    </source>
</evidence>
<dbReference type="Proteomes" id="UP000545490">
    <property type="component" value="Unassembled WGS sequence"/>
</dbReference>
<gene>
    <name evidence="14" type="ORF">GGQ65_004417</name>
</gene>
<keyword evidence="6 11" id="KW-0812">Transmembrane</keyword>
<comment type="catalytic activity">
    <reaction evidence="1">
        <text>ATP + protein L-histidine = ADP + protein N-phospho-L-histidine.</text>
        <dbReference type="EC" id="2.7.13.3"/>
    </reaction>
</comment>
<evidence type="ECO:0000256" key="9">
    <source>
        <dbReference type="ARBA" id="ARBA00023012"/>
    </source>
</evidence>
<dbReference type="Gene3D" id="3.30.565.10">
    <property type="entry name" value="Histidine kinase-like ATPase, C-terminal domain"/>
    <property type="match status" value="1"/>
</dbReference>
<keyword evidence="10 11" id="KW-0472">Membrane</keyword>
<keyword evidence="8 11" id="KW-1133">Transmembrane helix</keyword>
<dbReference type="SMART" id="SM00387">
    <property type="entry name" value="HATPase_c"/>
    <property type="match status" value="1"/>
</dbReference>
<dbReference type="InterPro" id="IPR036097">
    <property type="entry name" value="HisK_dim/P_sf"/>
</dbReference>
<dbReference type="Gene3D" id="1.10.287.130">
    <property type="match status" value="1"/>
</dbReference>
<reference evidence="14 15" key="1">
    <citation type="submission" date="2020-08" db="EMBL/GenBank/DDBJ databases">
        <title>Genomic Encyclopedia of Type Strains, Phase IV (KMG-IV): sequencing the most valuable type-strain genomes for metagenomic binning, comparative biology and taxonomic classification.</title>
        <authorList>
            <person name="Goeker M."/>
        </authorList>
    </citation>
    <scope>NUCLEOTIDE SEQUENCE [LARGE SCALE GENOMIC DNA]</scope>
    <source>
        <strain evidence="14 15">DSM 19331</strain>
    </source>
</reference>
<sequence>MIRANPTLATILTRRIAFFSMLAMLVQLAVVFSDYYWNVGELSRLFVEQETERLASGVGETDAGVIYRLPEEIKQRYSNAKKTGYIARIRDASGKLIFESCDDACESRFLPKDVNPPDFWLRTLTPGKPLTLVGGRAFLVGHQRIVVDVATMGDPQDVLSEVFWNEILEHMIVPMSILLVLVLGATLLSVRRALKPVQAAANAADLIDPMDSMSHLPFQDMPREIAHLAVAVNRAFERVGELMKSQRVLTSGIAHEVRTPLAAIKLELGRIDHPRARKAETDLDDLVCFVSQLTALARLDSFDHGMFEEVDLAILCSEVVAQLAPWVYENEHSLELLIQAHDVCVKAVPALLKDALRNLIENAVRHTPHATNILVKVVTRGVEVEDRLATALEAPADPVHPSDGLGIGLKIVERIAELHKGSLRHALTKQGHIFYLELARTDRR</sequence>
<dbReference type="EC" id="2.7.13.3" evidence="3"/>
<evidence type="ECO:0000256" key="10">
    <source>
        <dbReference type="ARBA" id="ARBA00023136"/>
    </source>
</evidence>
<organism evidence="14 15">
    <name type="scientific">Rhizobium fabae</name>
    <dbReference type="NCBI Taxonomy" id="573179"/>
    <lineage>
        <taxon>Bacteria</taxon>
        <taxon>Pseudomonadati</taxon>
        <taxon>Pseudomonadota</taxon>
        <taxon>Alphaproteobacteria</taxon>
        <taxon>Hyphomicrobiales</taxon>
        <taxon>Rhizobiaceae</taxon>
        <taxon>Rhizobium/Agrobacterium group</taxon>
        <taxon>Rhizobium</taxon>
    </lineage>
</organism>
<evidence type="ECO:0000256" key="3">
    <source>
        <dbReference type="ARBA" id="ARBA00012438"/>
    </source>
</evidence>
<evidence type="ECO:0000256" key="7">
    <source>
        <dbReference type="ARBA" id="ARBA00022777"/>
    </source>
</evidence>
<evidence type="ECO:0000256" key="2">
    <source>
        <dbReference type="ARBA" id="ARBA00004141"/>
    </source>
</evidence>
<dbReference type="EMBL" id="JACIDG010000011">
    <property type="protein sequence ID" value="MBB3917107.1"/>
    <property type="molecule type" value="Genomic_DNA"/>
</dbReference>
<dbReference type="GO" id="GO:0000155">
    <property type="term" value="F:phosphorelay sensor kinase activity"/>
    <property type="evidence" value="ECO:0007669"/>
    <property type="project" value="InterPro"/>
</dbReference>
<dbReference type="GO" id="GO:0005886">
    <property type="term" value="C:plasma membrane"/>
    <property type="evidence" value="ECO:0007669"/>
    <property type="project" value="TreeGrafter"/>
</dbReference>
<dbReference type="InterPro" id="IPR005467">
    <property type="entry name" value="His_kinase_dom"/>
</dbReference>
<dbReference type="InterPro" id="IPR050428">
    <property type="entry name" value="TCS_sensor_his_kinase"/>
</dbReference>
<dbReference type="InterPro" id="IPR003661">
    <property type="entry name" value="HisK_dim/P_dom"/>
</dbReference>
<dbReference type="SUPFAM" id="SSF47384">
    <property type="entry name" value="Homodimeric domain of signal transducing histidine kinase"/>
    <property type="match status" value="1"/>
</dbReference>
<evidence type="ECO:0000256" key="8">
    <source>
        <dbReference type="ARBA" id="ARBA00022989"/>
    </source>
</evidence>
<feature type="domain" description="Histidine kinase" evidence="12">
    <location>
        <begin position="252"/>
        <end position="442"/>
    </location>
</feature>
<dbReference type="InterPro" id="IPR036890">
    <property type="entry name" value="HATPase_C_sf"/>
</dbReference>
<dbReference type="PANTHER" id="PTHR45436:SF15">
    <property type="entry name" value="SENSOR HISTIDINE KINASE CUSS"/>
    <property type="match status" value="1"/>
</dbReference>
<proteinExistence type="predicted"/>
<evidence type="ECO:0000259" key="13">
    <source>
        <dbReference type="PROSITE" id="PS50885"/>
    </source>
</evidence>
<keyword evidence="5" id="KW-0808">Transferase</keyword>